<evidence type="ECO:0000313" key="3">
    <source>
        <dbReference type="Proteomes" id="UP000182902"/>
    </source>
</evidence>
<dbReference type="Proteomes" id="UP000182902">
    <property type="component" value="Unassembled WGS sequence"/>
</dbReference>
<proteinExistence type="predicted"/>
<evidence type="ECO:0000256" key="1">
    <source>
        <dbReference type="SAM" id="Phobius"/>
    </source>
</evidence>
<keyword evidence="1" id="KW-0472">Membrane</keyword>
<reference evidence="2 3" key="1">
    <citation type="submission" date="2016-10" db="EMBL/GenBank/DDBJ databases">
        <authorList>
            <person name="de Groot N.N."/>
        </authorList>
    </citation>
    <scope>NUCLEOTIDE SEQUENCE [LARGE SCALE GENOMIC DNA]</scope>
    <source>
        <strain evidence="2 3">ICMP 14252</strain>
    </source>
</reference>
<feature type="transmembrane region" description="Helical" evidence="1">
    <location>
        <begin position="21"/>
        <end position="44"/>
    </location>
</feature>
<keyword evidence="1" id="KW-1133">Transmembrane helix</keyword>
<evidence type="ECO:0000313" key="2">
    <source>
        <dbReference type="EMBL" id="SDZ54502.1"/>
    </source>
</evidence>
<dbReference type="EMBL" id="FNOX01000012">
    <property type="protein sequence ID" value="SDZ54502.1"/>
    <property type="molecule type" value="Genomic_DNA"/>
</dbReference>
<name>A0A1H3TWL6_9PSED</name>
<accession>A0A1H3TWL6</accession>
<protein>
    <submittedName>
        <fullName evidence="2">Uncharacterized protein</fullName>
    </submittedName>
</protein>
<organism evidence="2 3">
    <name type="scientific">Pseudomonas salomonii</name>
    <dbReference type="NCBI Taxonomy" id="191391"/>
    <lineage>
        <taxon>Bacteria</taxon>
        <taxon>Pseudomonadati</taxon>
        <taxon>Pseudomonadota</taxon>
        <taxon>Gammaproteobacteria</taxon>
        <taxon>Pseudomonadales</taxon>
        <taxon>Pseudomonadaceae</taxon>
        <taxon>Pseudomonas</taxon>
    </lineage>
</organism>
<gene>
    <name evidence="2" type="ORF">SAMN05216247_11276</name>
</gene>
<keyword evidence="1" id="KW-0812">Transmembrane</keyword>
<dbReference type="AlphaFoldDB" id="A0A1H3TWL6"/>
<sequence length="214" mass="23836">MNRLPSQHKSRQRSHWELLQIKVGVAASLVSVVALLCVAGWTVWVTYYVKQDSQMSALLLKEMQIKTELSAHVGATLKTQLMPAEDGASLLEVGVTLSNSGNDIARLNLDRRVLSIVKVQRFDAGLPVYGPAWDVAEARYDGMSSTLLVFPFLDIGPSETYELKYIVKLDEPGVYLVRFLSRMKGDHIERHKLKMNTPSIIEYSTGADAFVTVP</sequence>
<dbReference type="RefSeq" id="WP_069786566.1">
    <property type="nucleotide sequence ID" value="NZ_FNOX01000012.1"/>
</dbReference>